<organism evidence="7 8">
    <name type="scientific">Marasmius tenuissimus</name>
    <dbReference type="NCBI Taxonomy" id="585030"/>
    <lineage>
        <taxon>Eukaryota</taxon>
        <taxon>Fungi</taxon>
        <taxon>Dikarya</taxon>
        <taxon>Basidiomycota</taxon>
        <taxon>Agaricomycotina</taxon>
        <taxon>Agaricomycetes</taxon>
        <taxon>Agaricomycetidae</taxon>
        <taxon>Agaricales</taxon>
        <taxon>Marasmiineae</taxon>
        <taxon>Marasmiaceae</taxon>
        <taxon>Marasmius</taxon>
    </lineage>
</organism>
<evidence type="ECO:0000313" key="7">
    <source>
        <dbReference type="EMBL" id="KAL0067750.1"/>
    </source>
</evidence>
<dbReference type="PANTHER" id="PTHR42790">
    <property type="entry name" value="AMINOTRANSFERASE"/>
    <property type="match status" value="1"/>
</dbReference>
<protein>
    <recommendedName>
        <fullName evidence="6">Aminotransferase class I/classII large domain-containing protein</fullName>
    </recommendedName>
</protein>
<evidence type="ECO:0000313" key="8">
    <source>
        <dbReference type="Proteomes" id="UP001437256"/>
    </source>
</evidence>
<dbReference type="EMBL" id="JBBXMP010000023">
    <property type="protein sequence ID" value="KAL0067750.1"/>
    <property type="molecule type" value="Genomic_DNA"/>
</dbReference>
<comment type="similarity">
    <text evidence="2">Belongs to the class-I pyridoxal-phosphate-dependent aminotransferase family.</text>
</comment>
<dbReference type="SUPFAM" id="SSF53383">
    <property type="entry name" value="PLP-dependent transferases"/>
    <property type="match status" value="1"/>
</dbReference>
<dbReference type="InterPro" id="IPR015424">
    <property type="entry name" value="PyrdxlP-dep_Trfase"/>
</dbReference>
<dbReference type="CDD" id="cd00609">
    <property type="entry name" value="AAT_like"/>
    <property type="match status" value="1"/>
</dbReference>
<dbReference type="PANTHER" id="PTHR42790:SF19">
    <property type="entry name" value="KYNURENINE_ALPHA-AMINOADIPATE AMINOTRANSFERASE, MITOCHONDRIAL"/>
    <property type="match status" value="1"/>
</dbReference>
<evidence type="ECO:0000256" key="5">
    <source>
        <dbReference type="ARBA" id="ARBA00022898"/>
    </source>
</evidence>
<evidence type="ECO:0000256" key="3">
    <source>
        <dbReference type="ARBA" id="ARBA00022576"/>
    </source>
</evidence>
<sequence>MTQQTTRTLQQVPASHYRARFLSIEALERKSNPIRSLFPLEQTPGLLSLLAGKPNPTTFPIASLSLSIRDPKSEIRNIQDEKTESDEAADLVDIKLSKAELEEALQYAEEGGVPKLMGWFSTLQEKVHGRKCKLYNQGTACEGWKVTIGVGSQDVLYKALKSILNDGDSVLVESPVYPGVLTVLHSSHSPQIEMQTDENGVSVSHLRSILESWPAGKPKPKVFYTVPTGSNPSGATATTERKIEVLKLAQEHDFLILEDDPYYYLYYADTPQPPSYFALEATLAEREGLRVGRVVRFDSLSKILSAGMRIGWASGPEPIIDAMVRCTASINLQTPTLTQMITYTLFSSPSWGFEGFLLHASQVAAFYRRKCDIFETYMQKYLGAGNGNDGGALAKWEKPKAGMFYWFKIIVDPSSVSSDGDSEALIRTKAFQNGVLALPGTVFLPGSEPRKTGYVRASFSLLHASEVEEALKRLKKTILEARKELAA</sequence>
<name>A0ABR3A2J6_9AGAR</name>
<evidence type="ECO:0000256" key="2">
    <source>
        <dbReference type="ARBA" id="ARBA00007441"/>
    </source>
</evidence>
<dbReference type="Pfam" id="PF00155">
    <property type="entry name" value="Aminotran_1_2"/>
    <property type="match status" value="1"/>
</dbReference>
<keyword evidence="3" id="KW-0032">Aminotransferase</keyword>
<evidence type="ECO:0000256" key="4">
    <source>
        <dbReference type="ARBA" id="ARBA00022679"/>
    </source>
</evidence>
<keyword evidence="8" id="KW-1185">Reference proteome</keyword>
<dbReference type="Gene3D" id="3.40.640.10">
    <property type="entry name" value="Type I PLP-dependent aspartate aminotransferase-like (Major domain)"/>
    <property type="match status" value="1"/>
</dbReference>
<accession>A0ABR3A2J6</accession>
<comment type="caution">
    <text evidence="7">The sequence shown here is derived from an EMBL/GenBank/DDBJ whole genome shotgun (WGS) entry which is preliminary data.</text>
</comment>
<evidence type="ECO:0000256" key="1">
    <source>
        <dbReference type="ARBA" id="ARBA00001933"/>
    </source>
</evidence>
<reference evidence="7 8" key="1">
    <citation type="submission" date="2024-05" db="EMBL/GenBank/DDBJ databases">
        <title>A draft genome resource for the thread blight pathogen Marasmius tenuissimus strain MS-2.</title>
        <authorList>
            <person name="Yulfo-Soto G.E."/>
            <person name="Baruah I.K."/>
            <person name="Amoako-Attah I."/>
            <person name="Bukari Y."/>
            <person name="Meinhardt L.W."/>
            <person name="Bailey B.A."/>
            <person name="Cohen S.P."/>
        </authorList>
    </citation>
    <scope>NUCLEOTIDE SEQUENCE [LARGE SCALE GENOMIC DNA]</scope>
    <source>
        <strain evidence="7 8">MS-2</strain>
    </source>
</reference>
<gene>
    <name evidence="7" type="ORF">AAF712_005190</name>
</gene>
<comment type="cofactor">
    <cofactor evidence="1">
        <name>pyridoxal 5'-phosphate</name>
        <dbReference type="ChEBI" id="CHEBI:597326"/>
    </cofactor>
</comment>
<feature type="domain" description="Aminotransferase class I/classII large" evidence="6">
    <location>
        <begin position="145"/>
        <end position="474"/>
    </location>
</feature>
<proteinExistence type="inferred from homology"/>
<keyword evidence="5" id="KW-0663">Pyridoxal phosphate</keyword>
<dbReference type="InterPro" id="IPR050859">
    <property type="entry name" value="Class-I_PLP-dep_aminotransf"/>
</dbReference>
<dbReference type="InterPro" id="IPR015421">
    <property type="entry name" value="PyrdxlP-dep_Trfase_major"/>
</dbReference>
<evidence type="ECO:0000259" key="6">
    <source>
        <dbReference type="Pfam" id="PF00155"/>
    </source>
</evidence>
<dbReference type="Proteomes" id="UP001437256">
    <property type="component" value="Unassembled WGS sequence"/>
</dbReference>
<keyword evidence="4" id="KW-0808">Transferase</keyword>
<dbReference type="InterPro" id="IPR004839">
    <property type="entry name" value="Aminotransferase_I/II_large"/>
</dbReference>